<evidence type="ECO:0000256" key="2">
    <source>
        <dbReference type="SAM" id="Phobius"/>
    </source>
</evidence>
<dbReference type="OrthoDB" id="197155at2759"/>
<keyword evidence="2" id="KW-1133">Transmembrane helix</keyword>
<evidence type="ECO:0000313" key="3">
    <source>
        <dbReference type="EMBL" id="CAH0375838.1"/>
    </source>
</evidence>
<dbReference type="GO" id="GO:0019433">
    <property type="term" value="P:triglyceride catabolic process"/>
    <property type="evidence" value="ECO:0007669"/>
    <property type="project" value="TreeGrafter"/>
</dbReference>
<dbReference type="InterPro" id="IPR033562">
    <property type="entry name" value="PLPL"/>
</dbReference>
<sequence>KALAAHRRDARTLPPRARAAPPARRPATPAISQAAKTRPQDQMQSPRQAWPPPAPSKPPDSPSSPTLKELKASLQLCASPKNGDDKTYSYLTAGVSTPTQPSLIDDLKASTRTLLLVTVLSPLLLLLIVYHTLADAIAGTLTAFISLLVPAKKNSRGAVSPTKRRDQRPSIVFPGCGCYVFWQLGMCQFLVERYDLRGVKIVGNGSGAVCAAAILAMESGVPGYPPPAACVVRKRARAMQKAIDQSIDSIRLSQILRTLLEEHLPSSDHLSLGHDRIAVGMRTLQCRPLPCLYPAFVSQYRSREDFAQVVIAASATAPGIASWKPFRSLRTGVASDGVNALSLWSIVTYALALLCRKASAPLKAHPLSSLVAAWNFPVLNLIFARSSTCPARVWVAPTPSLLLHRFVAPSRSQAASLWSRGYEEGRRLDAQGAFGALECPRRAVA</sequence>
<dbReference type="EMBL" id="CAKKNE010000005">
    <property type="protein sequence ID" value="CAH0375838.1"/>
    <property type="molecule type" value="Genomic_DNA"/>
</dbReference>
<dbReference type="AlphaFoldDB" id="A0A8J2SMF3"/>
<dbReference type="PANTHER" id="PTHR12406">
    <property type="entry name" value="CALCIUM-INDEPENDENT PHOSPHOLIPASE A2 IPLA2 -RELATED"/>
    <property type="match status" value="1"/>
</dbReference>
<evidence type="ECO:0000313" key="4">
    <source>
        <dbReference type="Proteomes" id="UP000789595"/>
    </source>
</evidence>
<name>A0A8J2SMF3_9STRA</name>
<reference evidence="3" key="1">
    <citation type="submission" date="2021-11" db="EMBL/GenBank/DDBJ databases">
        <authorList>
            <consortium name="Genoscope - CEA"/>
            <person name="William W."/>
        </authorList>
    </citation>
    <scope>NUCLEOTIDE SEQUENCE</scope>
</reference>
<feature type="compositionally biased region" description="Low complexity" evidence="1">
    <location>
        <begin position="12"/>
        <end position="30"/>
    </location>
</feature>
<dbReference type="GO" id="GO:0005737">
    <property type="term" value="C:cytoplasm"/>
    <property type="evidence" value="ECO:0007669"/>
    <property type="project" value="TreeGrafter"/>
</dbReference>
<dbReference type="GO" id="GO:0055088">
    <property type="term" value="P:lipid homeostasis"/>
    <property type="evidence" value="ECO:0007669"/>
    <property type="project" value="TreeGrafter"/>
</dbReference>
<evidence type="ECO:0000256" key="1">
    <source>
        <dbReference type="SAM" id="MobiDB-lite"/>
    </source>
</evidence>
<dbReference type="GO" id="GO:0016020">
    <property type="term" value="C:membrane"/>
    <property type="evidence" value="ECO:0007669"/>
    <property type="project" value="TreeGrafter"/>
</dbReference>
<dbReference type="Proteomes" id="UP000789595">
    <property type="component" value="Unassembled WGS sequence"/>
</dbReference>
<feature type="region of interest" description="Disordered" evidence="1">
    <location>
        <begin position="1"/>
        <end position="67"/>
    </location>
</feature>
<comment type="caution">
    <text evidence="3">The sequence shown here is derived from an EMBL/GenBank/DDBJ whole genome shotgun (WGS) entry which is preliminary data.</text>
</comment>
<dbReference type="GO" id="GO:0005811">
    <property type="term" value="C:lipid droplet"/>
    <property type="evidence" value="ECO:0007669"/>
    <property type="project" value="TreeGrafter"/>
</dbReference>
<gene>
    <name evidence="3" type="ORF">PECAL_5P03860</name>
</gene>
<protein>
    <submittedName>
        <fullName evidence="3">Uncharacterized protein</fullName>
    </submittedName>
</protein>
<dbReference type="PANTHER" id="PTHR12406:SF7">
    <property type="entry name" value="PATATIN-LIKE PHOSPHOLIPASE DOMAIN-CONTAINING PROTEIN 4"/>
    <property type="match status" value="1"/>
</dbReference>
<keyword evidence="2" id="KW-0472">Membrane</keyword>
<feature type="transmembrane region" description="Helical" evidence="2">
    <location>
        <begin position="113"/>
        <end position="130"/>
    </location>
</feature>
<keyword evidence="2" id="KW-0812">Transmembrane</keyword>
<dbReference type="GO" id="GO:0004806">
    <property type="term" value="F:triacylglycerol lipase activity"/>
    <property type="evidence" value="ECO:0007669"/>
    <property type="project" value="TreeGrafter"/>
</dbReference>
<feature type="compositionally biased region" description="Pro residues" evidence="1">
    <location>
        <begin position="49"/>
        <end position="62"/>
    </location>
</feature>
<proteinExistence type="predicted"/>
<accession>A0A8J2SMF3</accession>
<feature type="non-terminal residue" evidence="3">
    <location>
        <position position="1"/>
    </location>
</feature>
<organism evidence="3 4">
    <name type="scientific">Pelagomonas calceolata</name>
    <dbReference type="NCBI Taxonomy" id="35677"/>
    <lineage>
        <taxon>Eukaryota</taxon>
        <taxon>Sar</taxon>
        <taxon>Stramenopiles</taxon>
        <taxon>Ochrophyta</taxon>
        <taxon>Pelagophyceae</taxon>
        <taxon>Pelagomonadales</taxon>
        <taxon>Pelagomonadaceae</taxon>
        <taxon>Pelagomonas</taxon>
    </lineage>
</organism>
<keyword evidence="4" id="KW-1185">Reference proteome</keyword>
<feature type="compositionally biased region" description="Basic and acidic residues" evidence="1">
    <location>
        <begin position="1"/>
        <end position="11"/>
    </location>
</feature>